<dbReference type="OrthoDB" id="6188167at2"/>
<feature type="compositionally biased region" description="Low complexity" evidence="1">
    <location>
        <begin position="344"/>
        <end position="370"/>
    </location>
</feature>
<sequence length="439" mass="47810">MASNFKDLISPSSRSGSHSQQLRVLESAARAVRGAYANQIQGMVERLLDAMFRYAESTTSAEDSRRVLSAYGVLYEHRIPFARLLESKIQSSLNQTIDDFLNNRQTTPGIVTTPKKVSLDELSLVETSDMDRMVVVSNLAKRIESAHYEPFNELNARLAALVGMQDINPSSNPFRAEFLLQAIEEAWTDTRTDPNHDRVLIERSTPQILGDYGALLRAANEAFQRFGIGPAKFGVATALNRPAGTTINPQESELPPDEPSAETAPAPADKPGFFKRVQQLLTRQLGSAKAVPPVEPPMLSADRHAAAAGGSLAGRADDAGRPGRHDCPDFSSARHDAGRRRADAGAGRSAHAGLRSGPVGAVDRAAAGSGRAAGGRRRHRPERVRAGCPRRHEPRRAGRRDRPHGQRPRPAATGAGRRVHRFRDRAGPAGKPRRRRERG</sequence>
<evidence type="ECO:0000313" key="2">
    <source>
        <dbReference type="Proteomes" id="UP000675920"/>
    </source>
</evidence>
<dbReference type="InterPro" id="IPR012434">
    <property type="entry name" value="DUF1631"/>
</dbReference>
<feature type="region of interest" description="Disordered" evidence="1">
    <location>
        <begin position="1"/>
        <end position="20"/>
    </location>
</feature>
<feature type="compositionally biased region" description="Basic residues" evidence="1">
    <location>
        <begin position="374"/>
        <end position="407"/>
    </location>
</feature>
<accession>A0A9U5GGJ5</accession>
<proteinExistence type="predicted"/>
<feature type="compositionally biased region" description="Basic and acidic residues" evidence="1">
    <location>
        <begin position="315"/>
        <end position="343"/>
    </location>
</feature>
<organism evidence="2 3">
    <name type="scientific">Derxia gummosa DSM 723</name>
    <dbReference type="NCBI Taxonomy" id="1121388"/>
    <lineage>
        <taxon>Bacteria</taxon>
        <taxon>Pseudomonadati</taxon>
        <taxon>Pseudomonadota</taxon>
        <taxon>Betaproteobacteria</taxon>
        <taxon>Burkholderiales</taxon>
        <taxon>Alcaligenaceae</taxon>
        <taxon>Derxia</taxon>
    </lineage>
</organism>
<keyword evidence="2" id="KW-1185">Reference proteome</keyword>
<evidence type="ECO:0000313" key="3">
    <source>
        <dbReference type="RefSeq" id="WP_084545338.1"/>
    </source>
</evidence>
<reference evidence="3" key="1">
    <citation type="submission" date="2025-08" db="UniProtKB">
        <authorList>
            <consortium name="RefSeq"/>
        </authorList>
    </citation>
    <scope>IDENTIFICATION</scope>
</reference>
<feature type="region of interest" description="Disordered" evidence="1">
    <location>
        <begin position="242"/>
        <end position="270"/>
    </location>
</feature>
<dbReference type="Proteomes" id="UP000675920">
    <property type="component" value="Unplaced"/>
</dbReference>
<dbReference type="RefSeq" id="WP_084545338.1">
    <property type="nucleotide sequence ID" value="NZ_KI519499.1"/>
</dbReference>
<name>A0A9U5GGJ5_9BURK</name>
<evidence type="ECO:0000256" key="1">
    <source>
        <dbReference type="SAM" id="MobiDB-lite"/>
    </source>
</evidence>
<dbReference type="Pfam" id="PF07793">
    <property type="entry name" value="DUF1631"/>
    <property type="match status" value="1"/>
</dbReference>
<protein>
    <submittedName>
        <fullName evidence="3">DUF1631 family protein</fullName>
    </submittedName>
</protein>
<feature type="compositionally biased region" description="Low complexity" evidence="1">
    <location>
        <begin position="10"/>
        <end position="19"/>
    </location>
</feature>
<dbReference type="AlphaFoldDB" id="A0A9U5GGJ5"/>
<feature type="region of interest" description="Disordered" evidence="1">
    <location>
        <begin position="304"/>
        <end position="439"/>
    </location>
</feature>